<reference evidence="2" key="1">
    <citation type="submission" date="2022-10" db="EMBL/GenBank/DDBJ databases">
        <title>Whole-Genome Sequencing of Brachybacterium huguangmaarense BRM-3, Isolated from Betula schmidtii.</title>
        <authorList>
            <person name="Haam D."/>
        </authorList>
    </citation>
    <scope>NUCLEOTIDE SEQUENCE</scope>
    <source>
        <strain evidence="2">BRM-3</strain>
    </source>
</reference>
<dbReference type="GO" id="GO:0008168">
    <property type="term" value="F:methyltransferase activity"/>
    <property type="evidence" value="ECO:0007669"/>
    <property type="project" value="UniProtKB-KW"/>
</dbReference>
<sequence length="276" mass="30498">MTVDDATLHSWRTALAEDPLGWDFSELRGYAEEDTPWRFDTVARNLAQVSHHLLDLGTGGGEFLSALADVTPDDTVATEGWAPNVPVATQRLEPLGIEVVEYNPEAPGASLPFAPGRFDLVLARHEAFDAADVFRVLSPGGTFATQQVGADDLVEVLEAFGLEPPYPDVTLQNIEREITSAGFRVERSDAFRGRAVFTDMISFLRFLRRVPWIAPADLDVDRHRDVLEAIAQRIDDGPFEVGMSRFWLLARTPEARTPPVTDFSKLLGETPDVPQV</sequence>
<dbReference type="Gene3D" id="3.40.50.150">
    <property type="entry name" value="Vaccinia Virus protein VP39"/>
    <property type="match status" value="1"/>
</dbReference>
<organism evidence="2 3">
    <name type="scientific">Brachybacterium huguangmaarense</name>
    <dbReference type="NCBI Taxonomy" id="1652028"/>
    <lineage>
        <taxon>Bacteria</taxon>
        <taxon>Bacillati</taxon>
        <taxon>Actinomycetota</taxon>
        <taxon>Actinomycetes</taxon>
        <taxon>Micrococcales</taxon>
        <taxon>Dermabacteraceae</taxon>
        <taxon>Brachybacterium</taxon>
    </lineage>
</organism>
<accession>A0ABY6FZS6</accession>
<keyword evidence="2" id="KW-0808">Transferase</keyword>
<evidence type="ECO:0000259" key="1">
    <source>
        <dbReference type="Pfam" id="PF08241"/>
    </source>
</evidence>
<feature type="domain" description="Methyltransferase type 11" evidence="1">
    <location>
        <begin position="54"/>
        <end position="144"/>
    </location>
</feature>
<evidence type="ECO:0000313" key="3">
    <source>
        <dbReference type="Proteomes" id="UP001164305"/>
    </source>
</evidence>
<dbReference type="InterPro" id="IPR013216">
    <property type="entry name" value="Methyltransf_11"/>
</dbReference>
<dbReference type="RefSeq" id="WP_263593580.1">
    <property type="nucleotide sequence ID" value="NZ_CP107020.1"/>
</dbReference>
<gene>
    <name evidence="2" type="ORF">BRM3_12240</name>
</gene>
<protein>
    <submittedName>
        <fullName evidence="2">Class I SAM-dependent methyltransferase</fullName>
    </submittedName>
</protein>
<dbReference type="PANTHER" id="PTHR43460:SF1">
    <property type="entry name" value="METHYLTRANSFERASE TYPE 11 DOMAIN-CONTAINING PROTEIN"/>
    <property type="match status" value="1"/>
</dbReference>
<dbReference type="CDD" id="cd02440">
    <property type="entry name" value="AdoMet_MTases"/>
    <property type="match status" value="1"/>
</dbReference>
<dbReference type="Proteomes" id="UP001164305">
    <property type="component" value="Chromosome"/>
</dbReference>
<dbReference type="InterPro" id="IPR052939">
    <property type="entry name" value="23S_rRNA_MeTrnsfrase_RlmA"/>
</dbReference>
<dbReference type="Pfam" id="PF08241">
    <property type="entry name" value="Methyltransf_11"/>
    <property type="match status" value="1"/>
</dbReference>
<dbReference type="PANTHER" id="PTHR43460">
    <property type="entry name" value="METHYLTRANSFERASE"/>
    <property type="match status" value="1"/>
</dbReference>
<evidence type="ECO:0000313" key="2">
    <source>
        <dbReference type="EMBL" id="UYG16367.1"/>
    </source>
</evidence>
<name>A0ABY6FZS6_9MICO</name>
<dbReference type="InterPro" id="IPR029063">
    <property type="entry name" value="SAM-dependent_MTases_sf"/>
</dbReference>
<keyword evidence="3" id="KW-1185">Reference proteome</keyword>
<proteinExistence type="predicted"/>
<keyword evidence="2" id="KW-0489">Methyltransferase</keyword>
<dbReference type="SUPFAM" id="SSF53335">
    <property type="entry name" value="S-adenosyl-L-methionine-dependent methyltransferases"/>
    <property type="match status" value="1"/>
</dbReference>
<dbReference type="EMBL" id="CP107020">
    <property type="protein sequence ID" value="UYG16367.1"/>
    <property type="molecule type" value="Genomic_DNA"/>
</dbReference>
<dbReference type="GO" id="GO:0032259">
    <property type="term" value="P:methylation"/>
    <property type="evidence" value="ECO:0007669"/>
    <property type="project" value="UniProtKB-KW"/>
</dbReference>